<accession>A0A840GCB1</accession>
<sequence length="140" mass="15621">MKVVPFKYLRGNYFRKLMSVFGFFLLGIILSFSSTRAYSGGKKYSKQGANFADAMQSVLESRGLCGLPKDCYSILPRTIETDSSVYIQFYEVGEKNRAAFLAVVDLSLSEGVQITGGVPIIIEAFRETQEEYRTSGLIVK</sequence>
<reference evidence="1 2" key="1">
    <citation type="submission" date="2020-08" db="EMBL/GenBank/DDBJ databases">
        <title>Genome sequencing of Purple Non-Sulfur Bacteria from various extreme environments.</title>
        <authorList>
            <person name="Mayer M."/>
        </authorList>
    </citation>
    <scope>NUCLEOTIDE SEQUENCE [LARGE SCALE GENOMIC DNA]</scope>
    <source>
        <strain evidence="1 2">2761</strain>
    </source>
</reference>
<dbReference type="Proteomes" id="UP000587070">
    <property type="component" value="Unassembled WGS sequence"/>
</dbReference>
<keyword evidence="2" id="KW-1185">Reference proteome</keyword>
<dbReference type="EMBL" id="JACIGE010000011">
    <property type="protein sequence ID" value="MBB4248500.1"/>
    <property type="molecule type" value="Genomic_DNA"/>
</dbReference>
<evidence type="ECO:0000313" key="1">
    <source>
        <dbReference type="EMBL" id="MBB4248500.1"/>
    </source>
</evidence>
<proteinExistence type="predicted"/>
<dbReference type="AlphaFoldDB" id="A0A840GCB1"/>
<organism evidence="1 2">
    <name type="scientific">Rhodocyclus tenuis</name>
    <name type="common">Rhodospirillum tenue</name>
    <dbReference type="NCBI Taxonomy" id="1066"/>
    <lineage>
        <taxon>Bacteria</taxon>
        <taxon>Pseudomonadati</taxon>
        <taxon>Pseudomonadota</taxon>
        <taxon>Betaproteobacteria</taxon>
        <taxon>Rhodocyclales</taxon>
        <taxon>Rhodocyclaceae</taxon>
        <taxon>Rhodocyclus</taxon>
    </lineage>
</organism>
<comment type="caution">
    <text evidence="1">The sequence shown here is derived from an EMBL/GenBank/DDBJ whole genome shotgun (WGS) entry which is preliminary data.</text>
</comment>
<protein>
    <submittedName>
        <fullName evidence="1">Uncharacterized protein</fullName>
    </submittedName>
</protein>
<dbReference type="RefSeq" id="WP_153116352.1">
    <property type="nucleotide sequence ID" value="NZ_JACIGE010000011.1"/>
</dbReference>
<name>A0A840GCB1_RHOTE</name>
<gene>
    <name evidence="1" type="ORF">GGD90_002892</name>
</gene>
<evidence type="ECO:0000313" key="2">
    <source>
        <dbReference type="Proteomes" id="UP000587070"/>
    </source>
</evidence>